<dbReference type="GO" id="GO:0005829">
    <property type="term" value="C:cytosol"/>
    <property type="evidence" value="ECO:0007669"/>
    <property type="project" value="Ensembl"/>
</dbReference>
<dbReference type="Gene3D" id="1.10.196.10">
    <property type="match status" value="1"/>
</dbReference>
<dbReference type="Gene3D" id="1.10.167.10">
    <property type="entry name" value="Regulator of G-protein Signalling 4, domain 2"/>
    <property type="match status" value="1"/>
</dbReference>
<dbReference type="InterPro" id="IPR036305">
    <property type="entry name" value="RGS_sf"/>
</dbReference>
<dbReference type="SUPFAM" id="SSF48097">
    <property type="entry name" value="Regulator of G-protein signaling, RGS"/>
    <property type="match status" value="1"/>
</dbReference>
<keyword evidence="4" id="KW-1185">Reference proteome</keyword>
<dbReference type="STRING" id="9305.ENSSHAP00000018065"/>
<dbReference type="GO" id="GO:0009968">
    <property type="term" value="P:negative regulation of signal transduction"/>
    <property type="evidence" value="ECO:0007669"/>
    <property type="project" value="UniProtKB-KW"/>
</dbReference>
<reference evidence="3" key="3">
    <citation type="submission" date="2025-09" db="UniProtKB">
        <authorList>
            <consortium name="Ensembl"/>
        </authorList>
    </citation>
    <scope>IDENTIFICATION</scope>
</reference>
<dbReference type="PANTHER" id="PTHR10845">
    <property type="entry name" value="REGULATOR OF G PROTEIN SIGNALING"/>
    <property type="match status" value="1"/>
</dbReference>
<reference evidence="3 4" key="1">
    <citation type="journal article" date="2011" name="Proc. Natl. Acad. Sci. U.S.A.">
        <title>Genetic diversity and population structure of the endangered marsupial Sarcophilus harrisii (Tasmanian devil).</title>
        <authorList>
            <person name="Miller W."/>
            <person name="Hayes V.M."/>
            <person name="Ratan A."/>
            <person name="Petersen D.C."/>
            <person name="Wittekindt N.E."/>
            <person name="Miller J."/>
            <person name="Walenz B."/>
            <person name="Knight J."/>
            <person name="Qi J."/>
            <person name="Zhao F."/>
            <person name="Wang Q."/>
            <person name="Bedoya-Reina O.C."/>
            <person name="Katiyar N."/>
            <person name="Tomsho L.P."/>
            <person name="Kasson L.M."/>
            <person name="Hardie R.A."/>
            <person name="Woodbridge P."/>
            <person name="Tindall E.A."/>
            <person name="Bertelsen M.F."/>
            <person name="Dixon D."/>
            <person name="Pyecroft S."/>
            <person name="Helgen K.M."/>
            <person name="Lesk A.M."/>
            <person name="Pringle T.H."/>
            <person name="Patterson N."/>
            <person name="Zhang Y."/>
            <person name="Kreiss A."/>
            <person name="Woods G.M."/>
            <person name="Jones M.E."/>
            <person name="Schuster S.C."/>
        </authorList>
    </citation>
    <scope>NUCLEOTIDE SEQUENCE [LARGE SCALE GENOMIC DNA]</scope>
</reference>
<dbReference type="GeneTree" id="ENSGT00940000157380"/>
<evidence type="ECO:0000259" key="2">
    <source>
        <dbReference type="PROSITE" id="PS50132"/>
    </source>
</evidence>
<name>G3WRL0_SARHA</name>
<dbReference type="HOGENOM" id="CLU_059863_3_0_1"/>
<dbReference type="FunCoup" id="G3WRL0">
    <property type="interactions" value="1333"/>
</dbReference>
<sequence length="234" mass="27189">MCKGLAALPHSCLERAKEIKTKLGTLLQKPDTTIDFIIPYPDKPEKPVKTQKPSPEEALQWRDSLEKLLQNNYGLASFKSFLKSEFSEENIEFWIACEDYKKIKSPIKMVEKAKKIYEEFIQTEAPKEMKKLRPREMLWNSIIKKLKGILDDHPQSFGCCLYISKMGMTIEIFVNKKCSAQHLVHNRCLYFTYFFPFHFAFELAVSPTCNTLLFHLYLLESLDSLSKLCPTDTS</sequence>
<dbReference type="Ensembl" id="ENSSHAT00000018214.2">
    <property type="protein sequence ID" value="ENSSHAP00000018065.2"/>
    <property type="gene ID" value="ENSSHAG00000015337.2"/>
</dbReference>
<dbReference type="PROSITE" id="PS50132">
    <property type="entry name" value="RGS"/>
    <property type="match status" value="1"/>
</dbReference>
<evidence type="ECO:0000256" key="1">
    <source>
        <dbReference type="ARBA" id="ARBA00022700"/>
    </source>
</evidence>
<protein>
    <submittedName>
        <fullName evidence="3">Regulator of G protein signaling 5</fullName>
    </submittedName>
</protein>
<dbReference type="FunFam" id="1.10.167.10:FF:000001">
    <property type="entry name" value="Putative regulator of g-protein signaling 12"/>
    <property type="match status" value="1"/>
</dbReference>
<proteinExistence type="predicted"/>
<dbReference type="AlphaFoldDB" id="G3WRL0"/>
<gene>
    <name evidence="3" type="primary">RGS5</name>
</gene>
<evidence type="ECO:0000313" key="4">
    <source>
        <dbReference type="Proteomes" id="UP000007648"/>
    </source>
</evidence>
<reference evidence="3" key="2">
    <citation type="submission" date="2025-08" db="UniProtKB">
        <authorList>
            <consortium name="Ensembl"/>
        </authorList>
    </citation>
    <scope>IDENTIFICATION</scope>
</reference>
<dbReference type="PRINTS" id="PR01301">
    <property type="entry name" value="RGSPROTEIN"/>
</dbReference>
<accession>G3WRL0</accession>
<dbReference type="PANTHER" id="PTHR10845:SF42">
    <property type="entry name" value="REGULATOR OF G-PROTEIN SIGNALING 5"/>
    <property type="match status" value="1"/>
</dbReference>
<evidence type="ECO:0000313" key="3">
    <source>
        <dbReference type="Ensembl" id="ENSSHAP00000018065.2"/>
    </source>
</evidence>
<dbReference type="Proteomes" id="UP000007648">
    <property type="component" value="Unassembled WGS sequence"/>
</dbReference>
<dbReference type="InterPro" id="IPR024066">
    <property type="entry name" value="RGS_subdom1/3"/>
</dbReference>
<dbReference type="eggNOG" id="KOG3589">
    <property type="taxonomic scope" value="Eukaryota"/>
</dbReference>
<dbReference type="InterPro" id="IPR016137">
    <property type="entry name" value="RGS"/>
</dbReference>
<dbReference type="InterPro" id="IPR044926">
    <property type="entry name" value="RGS_subdomain_2"/>
</dbReference>
<organism evidence="3 4">
    <name type="scientific">Sarcophilus harrisii</name>
    <name type="common">Tasmanian devil</name>
    <name type="synonym">Sarcophilus laniarius</name>
    <dbReference type="NCBI Taxonomy" id="9305"/>
    <lineage>
        <taxon>Eukaryota</taxon>
        <taxon>Metazoa</taxon>
        <taxon>Chordata</taxon>
        <taxon>Craniata</taxon>
        <taxon>Vertebrata</taxon>
        <taxon>Euteleostomi</taxon>
        <taxon>Mammalia</taxon>
        <taxon>Metatheria</taxon>
        <taxon>Dasyuromorphia</taxon>
        <taxon>Dasyuridae</taxon>
        <taxon>Sarcophilus</taxon>
    </lineage>
</organism>
<feature type="domain" description="RGS" evidence="2">
    <location>
        <begin position="64"/>
        <end position="129"/>
    </location>
</feature>
<dbReference type="FunFam" id="1.10.196.10:FF:000001">
    <property type="entry name" value="Regulator of G-protein signaling 8"/>
    <property type="match status" value="1"/>
</dbReference>
<dbReference type="SMART" id="SM00315">
    <property type="entry name" value="RGS"/>
    <property type="match status" value="1"/>
</dbReference>
<dbReference type="InParanoid" id="G3WRL0"/>
<keyword evidence="1" id="KW-0734">Signal transduction inhibitor</keyword>
<dbReference type="Pfam" id="PF00615">
    <property type="entry name" value="RGS"/>
    <property type="match status" value="1"/>
</dbReference>